<reference evidence="2 3" key="1">
    <citation type="journal article" date="2015" name="Genome Announc.">
        <title>Expanding the biotechnology potential of lactobacilli through comparative genomics of 213 strains and associated genera.</title>
        <authorList>
            <person name="Sun Z."/>
            <person name="Harris H.M."/>
            <person name="McCann A."/>
            <person name="Guo C."/>
            <person name="Argimon S."/>
            <person name="Zhang W."/>
            <person name="Yang X."/>
            <person name="Jeffery I.B."/>
            <person name="Cooney J.C."/>
            <person name="Kagawa T.F."/>
            <person name="Liu W."/>
            <person name="Song Y."/>
            <person name="Salvetti E."/>
            <person name="Wrobel A."/>
            <person name="Rasinkangas P."/>
            <person name="Parkhill J."/>
            <person name="Rea M.C."/>
            <person name="O'Sullivan O."/>
            <person name="Ritari J."/>
            <person name="Douillard F.P."/>
            <person name="Paul Ross R."/>
            <person name="Yang R."/>
            <person name="Briner A.E."/>
            <person name="Felis G.E."/>
            <person name="de Vos W.M."/>
            <person name="Barrangou R."/>
            <person name="Klaenhammer T.R."/>
            <person name="Caufield P.W."/>
            <person name="Cui Y."/>
            <person name="Zhang H."/>
            <person name="O'Toole P.W."/>
        </authorList>
    </citation>
    <scope>NUCLEOTIDE SEQUENCE [LARGE SCALE GENOMIC DNA]</scope>
    <source>
        <strain evidence="2 3">DSM 19904</strain>
    </source>
</reference>
<protein>
    <submittedName>
        <fullName evidence="2">Uncharacterized protein</fullName>
    </submittedName>
</protein>
<feature type="region of interest" description="Disordered" evidence="1">
    <location>
        <begin position="22"/>
        <end position="63"/>
    </location>
</feature>
<evidence type="ECO:0000256" key="1">
    <source>
        <dbReference type="SAM" id="MobiDB-lite"/>
    </source>
</evidence>
<dbReference type="PATRIC" id="fig|1423808.3.peg.2358"/>
<dbReference type="Proteomes" id="UP000051581">
    <property type="component" value="Unassembled WGS sequence"/>
</dbReference>
<sequence length="63" mass="7318">MTLLILTIVGLSAFYYFRSSQSNNRSNRYQNSQDPHAYAYARNEHPEILDKGQTTGRPRKNIN</sequence>
<dbReference type="OrthoDB" id="2312295at2"/>
<accession>A0A0R1L8M0</accession>
<proteinExistence type="predicted"/>
<dbReference type="RefSeq" id="WP_057824579.1">
    <property type="nucleotide sequence ID" value="NZ_AZEA01000007.1"/>
</dbReference>
<evidence type="ECO:0000313" key="3">
    <source>
        <dbReference type="Proteomes" id="UP000051581"/>
    </source>
</evidence>
<dbReference type="AlphaFoldDB" id="A0A0R1L8M0"/>
<comment type="caution">
    <text evidence="2">The sequence shown here is derived from an EMBL/GenBank/DDBJ whole genome shotgun (WGS) entry which is preliminary data.</text>
</comment>
<gene>
    <name evidence="2" type="ORF">FD17_GL002317</name>
</gene>
<keyword evidence="3" id="KW-1185">Reference proteome</keyword>
<evidence type="ECO:0000313" key="2">
    <source>
        <dbReference type="EMBL" id="KRK88626.1"/>
    </source>
</evidence>
<organism evidence="2 3">
    <name type="scientific">Lentilactobacillus sunkii DSM 19904</name>
    <dbReference type="NCBI Taxonomy" id="1423808"/>
    <lineage>
        <taxon>Bacteria</taxon>
        <taxon>Bacillati</taxon>
        <taxon>Bacillota</taxon>
        <taxon>Bacilli</taxon>
        <taxon>Lactobacillales</taxon>
        <taxon>Lactobacillaceae</taxon>
        <taxon>Lentilactobacillus</taxon>
    </lineage>
</organism>
<name>A0A0R1L8M0_9LACO</name>
<feature type="compositionally biased region" description="Low complexity" evidence="1">
    <location>
        <begin position="22"/>
        <end position="33"/>
    </location>
</feature>
<dbReference type="EMBL" id="AZEA01000007">
    <property type="protein sequence ID" value="KRK88626.1"/>
    <property type="molecule type" value="Genomic_DNA"/>
</dbReference>